<evidence type="ECO:0000313" key="3">
    <source>
        <dbReference type="Proteomes" id="UP000006755"/>
    </source>
</evidence>
<dbReference type="STRING" id="745411.B3C1_18121"/>
<feature type="signal peptide" evidence="1">
    <location>
        <begin position="1"/>
        <end position="24"/>
    </location>
</feature>
<evidence type="ECO:0000256" key="1">
    <source>
        <dbReference type="SAM" id="SignalP"/>
    </source>
</evidence>
<comment type="caution">
    <text evidence="2">The sequence shown here is derived from an EMBL/GenBank/DDBJ whole genome shotgun (WGS) entry which is preliminary data.</text>
</comment>
<dbReference type="AlphaFoldDB" id="K2JB44"/>
<accession>K2JB44</accession>
<proteinExistence type="predicted"/>
<gene>
    <name evidence="2" type="ORF">B3C1_18121</name>
</gene>
<keyword evidence="1" id="KW-0732">Signal</keyword>
<sequence>MINKKVIAALAGLGMALGLSFSVAALGNCGYCERQLDSCLSSGGTRCYPQYASCMSREGCQIP</sequence>
<dbReference type="EMBL" id="AMRI01000037">
    <property type="protein sequence ID" value="EKE67759.1"/>
    <property type="molecule type" value="Genomic_DNA"/>
</dbReference>
<name>K2JB44_9GAMM</name>
<protein>
    <recommendedName>
        <fullName evidence="4">Lipoprotein</fullName>
    </recommendedName>
</protein>
<dbReference type="Proteomes" id="UP000006755">
    <property type="component" value="Unassembled WGS sequence"/>
</dbReference>
<evidence type="ECO:0008006" key="4">
    <source>
        <dbReference type="Google" id="ProtNLM"/>
    </source>
</evidence>
<feature type="chain" id="PRO_5003861831" description="Lipoprotein" evidence="1">
    <location>
        <begin position="25"/>
        <end position="63"/>
    </location>
</feature>
<dbReference type="RefSeq" id="WP_008486626.1">
    <property type="nucleotide sequence ID" value="NZ_AMRI01000037.1"/>
</dbReference>
<reference evidence="2 3" key="1">
    <citation type="journal article" date="2012" name="J. Bacteriol.">
        <title>Genome Sequence of Gallaecimonas xiamenensis Type Strain 3-C-1.</title>
        <authorList>
            <person name="Lai Q."/>
            <person name="Wang L."/>
            <person name="Wang W."/>
            <person name="Shao Z."/>
        </authorList>
    </citation>
    <scope>NUCLEOTIDE SEQUENCE [LARGE SCALE GENOMIC DNA]</scope>
    <source>
        <strain evidence="2 3">3-C-1</strain>
    </source>
</reference>
<keyword evidence="3" id="KW-1185">Reference proteome</keyword>
<evidence type="ECO:0000313" key="2">
    <source>
        <dbReference type="EMBL" id="EKE67759.1"/>
    </source>
</evidence>
<organism evidence="2 3">
    <name type="scientific">Gallaecimonas xiamenensis 3-C-1</name>
    <dbReference type="NCBI Taxonomy" id="745411"/>
    <lineage>
        <taxon>Bacteria</taxon>
        <taxon>Pseudomonadati</taxon>
        <taxon>Pseudomonadota</taxon>
        <taxon>Gammaproteobacteria</taxon>
        <taxon>Enterobacterales</taxon>
        <taxon>Gallaecimonadaceae</taxon>
        <taxon>Gallaecimonas</taxon>
    </lineage>
</organism>